<sequence>MMNRVIELKDKIGSKRLKVITGFVVSLILLHLVYSVSIYSVHKNYLEQIKTQVVKRVALDLPTIPLEKEWMNEIGNPEEVDEYVKHLNDYISEQGWPYNVKQITNYQPNDDEHYEMLTIVGQDVYVVFTENKALDGHGFNPLTVLFALLFTGVVYIRQEAKEAVNIVPEAVLKSPLLLSIDLKNKTIVNPKTQKVTELSNKPLCFYCALIEYCLDNPECRLSSNQPLPEAFLMLAQKYFYRLIELGHTIRKRPNFENNLDKTLSEIRAALEEVLVNDITAKEVMVPPKAIGEGSRSKVHSFCLNNLKAEFIEIKGK</sequence>
<name>A0A975HHS7_9GAMM</name>
<keyword evidence="2" id="KW-1185">Reference proteome</keyword>
<dbReference type="Proteomes" id="UP000682739">
    <property type="component" value="Chromosome"/>
</dbReference>
<gene>
    <name evidence="1" type="ORF">J1N51_12120</name>
</gene>
<proteinExistence type="predicted"/>
<evidence type="ECO:0000313" key="1">
    <source>
        <dbReference type="EMBL" id="QTH63465.1"/>
    </source>
</evidence>
<dbReference type="RefSeq" id="WP_208831521.1">
    <property type="nucleotide sequence ID" value="NZ_CP072110.1"/>
</dbReference>
<dbReference type="EMBL" id="CP072110">
    <property type="protein sequence ID" value="QTH63465.1"/>
    <property type="molecule type" value="Genomic_DNA"/>
</dbReference>
<accession>A0A975HHS7</accession>
<organism evidence="1 2">
    <name type="scientific">Psychrosphaera ytuae</name>
    <dbReference type="NCBI Taxonomy" id="2820710"/>
    <lineage>
        <taxon>Bacteria</taxon>
        <taxon>Pseudomonadati</taxon>
        <taxon>Pseudomonadota</taxon>
        <taxon>Gammaproteobacteria</taxon>
        <taxon>Alteromonadales</taxon>
        <taxon>Pseudoalteromonadaceae</taxon>
        <taxon>Psychrosphaera</taxon>
    </lineage>
</organism>
<dbReference type="KEGG" id="psym:J1N51_12120"/>
<protein>
    <submittedName>
        <fullName evidence="1">Uncharacterized protein</fullName>
    </submittedName>
</protein>
<reference evidence="1" key="1">
    <citation type="submission" date="2021-03" db="EMBL/GenBank/DDBJ databases">
        <title>Description of Psychrosphaera ytuae sp. nov. isolated from deep sea sediment of South China Sea.</title>
        <authorList>
            <person name="Zhang J."/>
            <person name="Xu X.-D."/>
        </authorList>
    </citation>
    <scope>NUCLEOTIDE SEQUENCE</scope>
    <source>
        <strain evidence="1">MTZ26</strain>
    </source>
</reference>
<dbReference type="AlphaFoldDB" id="A0A975HHS7"/>
<evidence type="ECO:0000313" key="2">
    <source>
        <dbReference type="Proteomes" id="UP000682739"/>
    </source>
</evidence>